<evidence type="ECO:0000256" key="2">
    <source>
        <dbReference type="ARBA" id="ARBA00022475"/>
    </source>
</evidence>
<keyword evidence="3 6" id="KW-0812">Transmembrane</keyword>
<organism evidence="7 8">
    <name type="scientific">Sulfurospirillum diekertiae</name>
    <dbReference type="NCBI Taxonomy" id="1854492"/>
    <lineage>
        <taxon>Bacteria</taxon>
        <taxon>Pseudomonadati</taxon>
        <taxon>Campylobacterota</taxon>
        <taxon>Epsilonproteobacteria</taxon>
        <taxon>Campylobacterales</taxon>
        <taxon>Sulfurospirillaceae</taxon>
        <taxon>Sulfurospirillum</taxon>
    </lineage>
</organism>
<dbReference type="EMBL" id="CP021416">
    <property type="protein sequence ID" value="ARU49216.1"/>
    <property type="molecule type" value="Genomic_DNA"/>
</dbReference>
<dbReference type="KEGG" id="suls:Sdiek1_2057"/>
<feature type="transmembrane region" description="Helical" evidence="6">
    <location>
        <begin position="165"/>
        <end position="184"/>
    </location>
</feature>
<feature type="transmembrane region" description="Helical" evidence="6">
    <location>
        <begin position="224"/>
        <end position="250"/>
    </location>
</feature>
<dbReference type="PANTHER" id="PTHR30213:SF0">
    <property type="entry name" value="UPF0761 MEMBRANE PROTEIN YIHY"/>
    <property type="match status" value="1"/>
</dbReference>
<proteinExistence type="predicted"/>
<feature type="transmembrane region" description="Helical" evidence="6">
    <location>
        <begin position="126"/>
        <end position="145"/>
    </location>
</feature>
<keyword evidence="4 6" id="KW-1133">Transmembrane helix</keyword>
<dbReference type="Pfam" id="PF03631">
    <property type="entry name" value="Virul_fac_BrkB"/>
    <property type="match status" value="1"/>
</dbReference>
<keyword evidence="8" id="KW-1185">Reference proteome</keyword>
<dbReference type="NCBIfam" id="TIGR00765">
    <property type="entry name" value="yihY_not_rbn"/>
    <property type="match status" value="1"/>
</dbReference>
<evidence type="ECO:0000256" key="5">
    <source>
        <dbReference type="ARBA" id="ARBA00023136"/>
    </source>
</evidence>
<feature type="transmembrane region" description="Helical" evidence="6">
    <location>
        <begin position="21"/>
        <end position="45"/>
    </location>
</feature>
<evidence type="ECO:0000256" key="4">
    <source>
        <dbReference type="ARBA" id="ARBA00022989"/>
    </source>
</evidence>
<dbReference type="InterPro" id="IPR017039">
    <property type="entry name" value="Virul_fac_BrkB"/>
</dbReference>
<dbReference type="PIRSF" id="PIRSF035875">
    <property type="entry name" value="RNase_BN"/>
    <property type="match status" value="1"/>
</dbReference>
<protein>
    <submittedName>
        <fullName evidence="7">Uncharacterized protein</fullName>
    </submittedName>
</protein>
<dbReference type="Proteomes" id="UP000196005">
    <property type="component" value="Chromosome"/>
</dbReference>
<evidence type="ECO:0000313" key="7">
    <source>
        <dbReference type="EMBL" id="ARU49216.1"/>
    </source>
</evidence>
<evidence type="ECO:0000256" key="3">
    <source>
        <dbReference type="ARBA" id="ARBA00022692"/>
    </source>
</evidence>
<reference evidence="8" key="1">
    <citation type="submission" date="2017-05" db="EMBL/GenBank/DDBJ databases">
        <title>Dechlorination kinetics govern the competition between two new strains of the genus Sulfurospirillum.</title>
        <authorList>
            <person name="Buttet G.F."/>
            <person name="Murray A.M."/>
            <person name="Goris T."/>
            <person name="Burion M."/>
            <person name="Lin B."/>
            <person name="Rolle M."/>
            <person name="Maillard J."/>
        </authorList>
    </citation>
    <scope>NUCLEOTIDE SEQUENCE [LARGE SCALE GENOMIC DNA]</scope>
    <source>
        <strain evidence="8">SL2-1</strain>
    </source>
</reference>
<dbReference type="GO" id="GO:0005886">
    <property type="term" value="C:plasma membrane"/>
    <property type="evidence" value="ECO:0007669"/>
    <property type="project" value="UniProtKB-SubCell"/>
</dbReference>
<evidence type="ECO:0000313" key="8">
    <source>
        <dbReference type="Proteomes" id="UP000196005"/>
    </source>
</evidence>
<evidence type="ECO:0000256" key="1">
    <source>
        <dbReference type="ARBA" id="ARBA00004651"/>
    </source>
</evidence>
<dbReference type="OrthoDB" id="5372455at2"/>
<keyword evidence="2" id="KW-1003">Cell membrane</keyword>
<feature type="transmembrane region" description="Helical" evidence="6">
    <location>
        <begin position="81"/>
        <end position="105"/>
    </location>
</feature>
<dbReference type="AlphaFoldDB" id="A0A1Y0HNR9"/>
<accession>A0A1Y0HNR9</accession>
<feature type="transmembrane region" description="Helical" evidence="6">
    <location>
        <begin position="196"/>
        <end position="218"/>
    </location>
</feature>
<sequence>MLSTKNCVEFFRKLRDVELAHYASSLSFHTILALIPILLITFSIFTKMPLFEVYYEKLQGFIFSSLIPTQQDVMIGYLRDFIANTSNMGVVGIIFVLYISIMFFLDYEKIVSKIFEIPSRGFWEALSTYWTMVTLMPLGLIIFFYSSAVVQELLEKNVMTNSINLVRFSPYFIIWLLYFIMYFISAKTKIHLKSALLSSFVASLFWYVSKILFVYYVTYNKTYLSIYGSFSILLFFFLWIYFSWFIYLYGLKFCFLLNEKETEKSKA</sequence>
<keyword evidence="5 6" id="KW-0472">Membrane</keyword>
<dbReference type="PANTHER" id="PTHR30213">
    <property type="entry name" value="INNER MEMBRANE PROTEIN YHJD"/>
    <property type="match status" value="1"/>
</dbReference>
<name>A0A1Y0HNR9_9BACT</name>
<gene>
    <name evidence="7" type="ORF">Sdiek1_2057</name>
</gene>
<evidence type="ECO:0000256" key="6">
    <source>
        <dbReference type="SAM" id="Phobius"/>
    </source>
</evidence>
<comment type="subcellular location">
    <subcellularLocation>
        <location evidence="1">Cell membrane</location>
        <topology evidence="1">Multi-pass membrane protein</topology>
    </subcellularLocation>
</comment>
<dbReference type="RefSeq" id="WP_087439002.1">
    <property type="nucleotide sequence ID" value="NZ_CP021416.1"/>
</dbReference>